<dbReference type="Pfam" id="PF00172">
    <property type="entry name" value="Zn_clus"/>
    <property type="match status" value="1"/>
</dbReference>
<keyword evidence="9" id="KW-1185">Reference proteome</keyword>
<comment type="subcellular location">
    <subcellularLocation>
        <location evidence="1">Nucleus</location>
    </subcellularLocation>
</comment>
<evidence type="ECO:0000313" key="8">
    <source>
        <dbReference type="EMBL" id="ORZ06629.1"/>
    </source>
</evidence>
<dbReference type="InterPro" id="IPR050815">
    <property type="entry name" value="TF_fung"/>
</dbReference>
<feature type="compositionally biased region" description="Low complexity" evidence="6">
    <location>
        <begin position="228"/>
        <end position="248"/>
    </location>
</feature>
<feature type="region of interest" description="Disordered" evidence="6">
    <location>
        <begin position="842"/>
        <end position="873"/>
    </location>
</feature>
<dbReference type="GO" id="GO:0000981">
    <property type="term" value="F:DNA-binding transcription factor activity, RNA polymerase II-specific"/>
    <property type="evidence" value="ECO:0007669"/>
    <property type="project" value="InterPro"/>
</dbReference>
<feature type="region of interest" description="Disordered" evidence="6">
    <location>
        <begin position="208"/>
        <end position="273"/>
    </location>
</feature>
<keyword evidence="3" id="KW-0805">Transcription regulation</keyword>
<dbReference type="PANTHER" id="PTHR47338">
    <property type="entry name" value="ZN(II)2CYS6 TRANSCRIPTION FACTOR (EUROFUNG)-RELATED"/>
    <property type="match status" value="1"/>
</dbReference>
<dbReference type="PROSITE" id="PS00463">
    <property type="entry name" value="ZN2_CY6_FUNGAL_1"/>
    <property type="match status" value="1"/>
</dbReference>
<sequence>MQQRQSSCLTCRTRKVKCDKKIPACSRCLKTNNNSCVYPRQGTLGRPPKNACLHGKGRNNSARKLIIREFIFENVGEHQNNSSSSSLASSSPTPSVTAITSGFYVNSEWWILSKEAIQEHHYLNTYFQTIYSFYVIRGLYIRERFDTVTYRLPEKPRLKFNNLQLLHTWWVSLSANLLIKRASQIQLETYSVPSLTLYMFQMIDKSNTTTTMNDENGQSEGQQQQTASSSPGTPSTTLSSSLSISLPSTPSPPSSSVPIYPKTHHHPNLSDPLRSLPSEQAINLINDFFLVHPHSILINRSKLMKDYWADTANPLLLSVIYGTTQCFSQLLQGIPVFLWGSGTENNRNPFLTYAHSLLETLPTSPSTSDYQASVMLALFEIVWGYPKMGMSLLATTYLMGTQLGLWDKTFKATDAIEEELVNMTFWSVFRATTHGCIEMGASIVDSLVCHQRSFPPMNIYESESYQHDTLHNFSVTSRQAYLTESFYSGAVVTHYSGILFACLPKPYVNVYGIKTEDSTFEGSELLTMLRSIKDVETRVHMVLDDFKQFIQQQRRKWTTIQLYTIETSYRLYRIHFRFLQSTHTCGKRKYQEDLIPAPAIDEDNNTRGGCHFNFMANPADHGNAVRLQQVLDDLLPMVDELEAILTEDTTTPNDFKSMDRTTLLPYDLMVTVYETSVQLLIVNYQLDPSQRIYDTMAKLLTIAKLQDTYQPPSAAMKNVRQRLKLFMKHHHHTPPADATTTTTSIKEQGDHLSTQHSSPPLPSLPPQSNRTDDDVIYNNEAETIDLNLDIQPFYLHPLMQQQQQNYQYQLIGDPTWSVSSSSLPSQLSPFIPYFYQHQQQQQQQQQQLLAASSPMASSSSSSSSLSSSSHLPQYSDTHAAMTEPITELQQKCKDNNQVSTVIGPSVMWDDPSSFIDWDNMMTQTLHPYGAPFSFFDQEHQDLGNIPF</sequence>
<dbReference type="InterPro" id="IPR001138">
    <property type="entry name" value="Zn2Cys6_DnaBD"/>
</dbReference>
<gene>
    <name evidence="8" type="ORF">BCR42DRAFT_426857</name>
</gene>
<feature type="domain" description="Zn(2)-C6 fungal-type" evidence="7">
    <location>
        <begin position="7"/>
        <end position="38"/>
    </location>
</feature>
<keyword evidence="5" id="KW-0539">Nucleus</keyword>
<evidence type="ECO:0000256" key="1">
    <source>
        <dbReference type="ARBA" id="ARBA00004123"/>
    </source>
</evidence>
<evidence type="ECO:0000256" key="5">
    <source>
        <dbReference type="ARBA" id="ARBA00023242"/>
    </source>
</evidence>
<proteinExistence type="predicted"/>
<keyword evidence="2" id="KW-0479">Metal-binding</keyword>
<comment type="caution">
    <text evidence="8">The sequence shown here is derived from an EMBL/GenBank/DDBJ whole genome shotgun (WGS) entry which is preliminary data.</text>
</comment>
<dbReference type="CDD" id="cd12148">
    <property type="entry name" value="fungal_TF_MHR"/>
    <property type="match status" value="1"/>
</dbReference>
<dbReference type="STRING" id="90262.A0A1X2I0D5"/>
<dbReference type="PANTHER" id="PTHR47338:SF5">
    <property type="entry name" value="ZN(II)2CYS6 TRANSCRIPTION FACTOR (EUROFUNG)"/>
    <property type="match status" value="1"/>
</dbReference>
<dbReference type="InterPro" id="IPR036864">
    <property type="entry name" value="Zn2-C6_fun-type_DNA-bd_sf"/>
</dbReference>
<dbReference type="GO" id="GO:0008270">
    <property type="term" value="F:zinc ion binding"/>
    <property type="evidence" value="ECO:0007669"/>
    <property type="project" value="InterPro"/>
</dbReference>
<evidence type="ECO:0000256" key="3">
    <source>
        <dbReference type="ARBA" id="ARBA00023015"/>
    </source>
</evidence>
<dbReference type="OrthoDB" id="39175at2759"/>
<dbReference type="PROSITE" id="PS50048">
    <property type="entry name" value="ZN2_CY6_FUNGAL_2"/>
    <property type="match status" value="1"/>
</dbReference>
<feature type="compositionally biased region" description="Polar residues" evidence="6">
    <location>
        <begin position="208"/>
        <end position="227"/>
    </location>
</feature>
<evidence type="ECO:0000256" key="2">
    <source>
        <dbReference type="ARBA" id="ARBA00022723"/>
    </source>
</evidence>
<dbReference type="Gene3D" id="4.10.240.10">
    <property type="entry name" value="Zn(2)-C6 fungal-type DNA-binding domain"/>
    <property type="match status" value="1"/>
</dbReference>
<name>A0A1X2I0D5_9FUNG</name>
<dbReference type="SMART" id="SM00066">
    <property type="entry name" value="GAL4"/>
    <property type="match status" value="1"/>
</dbReference>
<evidence type="ECO:0000313" key="9">
    <source>
        <dbReference type="Proteomes" id="UP000193560"/>
    </source>
</evidence>
<keyword evidence="4" id="KW-0804">Transcription</keyword>
<feature type="region of interest" description="Disordered" evidence="6">
    <location>
        <begin position="731"/>
        <end position="773"/>
    </location>
</feature>
<reference evidence="8 9" key="1">
    <citation type="submission" date="2016-07" db="EMBL/GenBank/DDBJ databases">
        <title>Pervasive Adenine N6-methylation of Active Genes in Fungi.</title>
        <authorList>
            <consortium name="DOE Joint Genome Institute"/>
            <person name="Mondo S.J."/>
            <person name="Dannebaum R.O."/>
            <person name="Kuo R.C."/>
            <person name="Labutti K."/>
            <person name="Haridas S."/>
            <person name="Kuo A."/>
            <person name="Salamov A."/>
            <person name="Ahrendt S.R."/>
            <person name="Lipzen A."/>
            <person name="Sullivan W."/>
            <person name="Andreopoulos W.B."/>
            <person name="Clum A."/>
            <person name="Lindquist E."/>
            <person name="Daum C."/>
            <person name="Ramamoorthy G.K."/>
            <person name="Gryganskyi A."/>
            <person name="Culley D."/>
            <person name="Magnuson J.K."/>
            <person name="James T.Y."/>
            <person name="O'Malley M.A."/>
            <person name="Stajich J.E."/>
            <person name="Spatafora J.W."/>
            <person name="Visel A."/>
            <person name="Grigoriev I.V."/>
        </authorList>
    </citation>
    <scope>NUCLEOTIDE SEQUENCE [LARGE SCALE GENOMIC DNA]</scope>
    <source>
        <strain evidence="8 9">NRRL 1336</strain>
    </source>
</reference>
<dbReference type="CDD" id="cd00067">
    <property type="entry name" value="GAL4"/>
    <property type="match status" value="1"/>
</dbReference>
<dbReference type="GO" id="GO:0005634">
    <property type="term" value="C:nucleus"/>
    <property type="evidence" value="ECO:0007669"/>
    <property type="project" value="UniProtKB-SubCell"/>
</dbReference>
<dbReference type="EMBL" id="MCGE01000038">
    <property type="protein sequence ID" value="ORZ06629.1"/>
    <property type="molecule type" value="Genomic_DNA"/>
</dbReference>
<protein>
    <recommendedName>
        <fullName evidence="7">Zn(2)-C6 fungal-type domain-containing protein</fullName>
    </recommendedName>
</protein>
<dbReference type="AlphaFoldDB" id="A0A1X2I0D5"/>
<accession>A0A1X2I0D5</accession>
<dbReference type="SUPFAM" id="SSF57701">
    <property type="entry name" value="Zn2/Cys6 DNA-binding domain"/>
    <property type="match status" value="1"/>
</dbReference>
<organism evidence="8 9">
    <name type="scientific">Absidia repens</name>
    <dbReference type="NCBI Taxonomy" id="90262"/>
    <lineage>
        <taxon>Eukaryota</taxon>
        <taxon>Fungi</taxon>
        <taxon>Fungi incertae sedis</taxon>
        <taxon>Mucoromycota</taxon>
        <taxon>Mucoromycotina</taxon>
        <taxon>Mucoromycetes</taxon>
        <taxon>Mucorales</taxon>
        <taxon>Cunninghamellaceae</taxon>
        <taxon>Absidia</taxon>
    </lineage>
</organism>
<evidence type="ECO:0000259" key="7">
    <source>
        <dbReference type="PROSITE" id="PS50048"/>
    </source>
</evidence>
<evidence type="ECO:0000256" key="6">
    <source>
        <dbReference type="SAM" id="MobiDB-lite"/>
    </source>
</evidence>
<dbReference type="Proteomes" id="UP000193560">
    <property type="component" value="Unassembled WGS sequence"/>
</dbReference>
<evidence type="ECO:0000256" key="4">
    <source>
        <dbReference type="ARBA" id="ARBA00023163"/>
    </source>
</evidence>